<dbReference type="PANTHER" id="PTHR10259">
    <property type="entry name" value="THIOPURINE S-METHYLTRANSFERASE"/>
    <property type="match status" value="1"/>
</dbReference>
<dbReference type="InterPro" id="IPR029063">
    <property type="entry name" value="SAM-dependent_MTases_sf"/>
</dbReference>
<dbReference type="EC" id="2.1.1.67" evidence="4"/>
<keyword evidence="8" id="KW-0949">S-adenosyl-L-methionine</keyword>
<evidence type="ECO:0000256" key="1">
    <source>
        <dbReference type="ARBA" id="ARBA00000903"/>
    </source>
</evidence>
<accession>A0A7J6BZS8</accession>
<dbReference type="GO" id="GO:0032259">
    <property type="term" value="P:methylation"/>
    <property type="evidence" value="ECO:0007669"/>
    <property type="project" value="UniProtKB-KW"/>
</dbReference>
<feature type="compositionally biased region" description="Basic and acidic residues" evidence="9">
    <location>
        <begin position="206"/>
        <end position="228"/>
    </location>
</feature>
<dbReference type="InterPro" id="IPR008854">
    <property type="entry name" value="TPMT"/>
</dbReference>
<dbReference type="PANTHER" id="PTHR10259:SF11">
    <property type="entry name" value="THIOPURINE S-METHYLTRANSFERASE"/>
    <property type="match status" value="1"/>
</dbReference>
<keyword evidence="7" id="KW-0808">Transferase</keyword>
<dbReference type="AlphaFoldDB" id="A0A7J6BZS8"/>
<evidence type="ECO:0000256" key="3">
    <source>
        <dbReference type="ARBA" id="ARBA00008145"/>
    </source>
</evidence>
<comment type="catalytic activity">
    <reaction evidence="1">
        <text>S-adenosyl-L-methionine + a thiopurine = S-adenosyl-L-homocysteine + a thiopurine S-methylether.</text>
        <dbReference type="EC" id="2.1.1.67"/>
    </reaction>
</comment>
<dbReference type="FunFam" id="3.40.50.150:FF:000101">
    <property type="entry name" value="Thiopurine S-methyltransferase"/>
    <property type="match status" value="1"/>
</dbReference>
<evidence type="ECO:0000313" key="10">
    <source>
        <dbReference type="EMBL" id="KAF4100506.1"/>
    </source>
</evidence>
<feature type="compositionally biased region" description="Basic and acidic residues" evidence="9">
    <location>
        <begin position="243"/>
        <end position="253"/>
    </location>
</feature>
<proteinExistence type="inferred from homology"/>
<keyword evidence="11" id="KW-1185">Reference proteome</keyword>
<reference evidence="10 11" key="1">
    <citation type="submission" date="2020-04" db="EMBL/GenBank/DDBJ databases">
        <title>Chromosome-level genome assembly of a cyprinid fish Onychostoma macrolepis by integration of Nanopore Sequencing, Bionano and Hi-C technology.</title>
        <authorList>
            <person name="Wang D."/>
        </authorList>
    </citation>
    <scope>NUCLEOTIDE SEQUENCE [LARGE SCALE GENOMIC DNA]</scope>
    <source>
        <strain evidence="10">SWU-2019</strain>
        <tissue evidence="10">Muscle</tissue>
    </source>
</reference>
<evidence type="ECO:0000313" key="11">
    <source>
        <dbReference type="Proteomes" id="UP000579812"/>
    </source>
</evidence>
<dbReference type="Proteomes" id="UP000579812">
    <property type="component" value="Unassembled WGS sequence"/>
</dbReference>
<keyword evidence="6" id="KW-0489">Methyltransferase</keyword>
<dbReference type="EMBL" id="JAAMOB010000019">
    <property type="protein sequence ID" value="KAF4100506.1"/>
    <property type="molecule type" value="Genomic_DNA"/>
</dbReference>
<sequence>MSAQANRVMALSEWEDRWQEGKTGFHRSEVHNFLENNLDKVVCGRKEVRFFFPLCGKAVDMKWLADIGHTVVGVEISEKGIKQFFAEQNLVFNEEPVPAIPGAKVFKSADGKISIYQCDLYKFSSAVGGKFGGIWDRGALVAINPCDRQKYATLLMSLMNYDCRYLVDTLEYNPELYKGPPFFVSEEDVKNVYGCRAGKARRRTRSRGEEEKVERDGGLKTAEREERRKRSVSAGDEDEEDAAITRDQRDKNRVTQRGFTEPCREKDYQERRNCTASLPADDSGAHTYFCRMGLPSCEQTSEPEKKSAFVSLVFADGQVDIGAMLELRPLLSIPSPPC</sequence>
<evidence type="ECO:0000256" key="9">
    <source>
        <dbReference type="SAM" id="MobiDB-lite"/>
    </source>
</evidence>
<dbReference type="PROSITE" id="PS51585">
    <property type="entry name" value="SAM_MT_TPMT"/>
    <property type="match status" value="1"/>
</dbReference>
<evidence type="ECO:0000256" key="7">
    <source>
        <dbReference type="ARBA" id="ARBA00022679"/>
    </source>
</evidence>
<name>A0A7J6BZS8_9TELE</name>
<gene>
    <name evidence="10" type="ORF">G5714_018702</name>
</gene>
<dbReference type="GO" id="GO:0005737">
    <property type="term" value="C:cytoplasm"/>
    <property type="evidence" value="ECO:0007669"/>
    <property type="project" value="UniProtKB-SubCell"/>
</dbReference>
<dbReference type="Pfam" id="PF05724">
    <property type="entry name" value="TPMT"/>
    <property type="match status" value="1"/>
</dbReference>
<evidence type="ECO:0000256" key="4">
    <source>
        <dbReference type="ARBA" id="ARBA00011905"/>
    </source>
</evidence>
<evidence type="ECO:0000256" key="8">
    <source>
        <dbReference type="ARBA" id="ARBA00022691"/>
    </source>
</evidence>
<comment type="similarity">
    <text evidence="3">Belongs to the class I-like SAM-binding methyltransferase superfamily. TPMT family.</text>
</comment>
<comment type="caution">
    <text evidence="10">The sequence shown here is derived from an EMBL/GenBank/DDBJ whole genome shotgun (WGS) entry which is preliminary data.</text>
</comment>
<organism evidence="10 11">
    <name type="scientific">Onychostoma macrolepis</name>
    <dbReference type="NCBI Taxonomy" id="369639"/>
    <lineage>
        <taxon>Eukaryota</taxon>
        <taxon>Metazoa</taxon>
        <taxon>Chordata</taxon>
        <taxon>Craniata</taxon>
        <taxon>Vertebrata</taxon>
        <taxon>Euteleostomi</taxon>
        <taxon>Actinopterygii</taxon>
        <taxon>Neopterygii</taxon>
        <taxon>Teleostei</taxon>
        <taxon>Ostariophysi</taxon>
        <taxon>Cypriniformes</taxon>
        <taxon>Cyprinidae</taxon>
        <taxon>Acrossocheilinae</taxon>
        <taxon>Onychostoma</taxon>
    </lineage>
</organism>
<dbReference type="Gene3D" id="3.40.50.150">
    <property type="entry name" value="Vaccinia Virus protein VP39"/>
    <property type="match status" value="1"/>
</dbReference>
<protein>
    <recommendedName>
        <fullName evidence="4">thiopurine S-methyltransferase</fullName>
        <ecNumber evidence="4">2.1.1.67</ecNumber>
    </recommendedName>
</protein>
<feature type="region of interest" description="Disordered" evidence="9">
    <location>
        <begin position="200"/>
        <end position="266"/>
    </location>
</feature>
<keyword evidence="5" id="KW-0963">Cytoplasm</keyword>
<evidence type="ECO:0000256" key="2">
    <source>
        <dbReference type="ARBA" id="ARBA00004496"/>
    </source>
</evidence>
<dbReference type="SUPFAM" id="SSF53335">
    <property type="entry name" value="S-adenosyl-L-methionine-dependent methyltransferases"/>
    <property type="match status" value="1"/>
</dbReference>
<evidence type="ECO:0000256" key="6">
    <source>
        <dbReference type="ARBA" id="ARBA00022603"/>
    </source>
</evidence>
<comment type="subcellular location">
    <subcellularLocation>
        <location evidence="2">Cytoplasm</location>
    </subcellularLocation>
</comment>
<dbReference type="GO" id="GO:0008119">
    <property type="term" value="F:thiopurine S-methyltransferase activity"/>
    <property type="evidence" value="ECO:0007669"/>
    <property type="project" value="UniProtKB-EC"/>
</dbReference>
<evidence type="ECO:0000256" key="5">
    <source>
        <dbReference type="ARBA" id="ARBA00022490"/>
    </source>
</evidence>